<accession>A0ABT7LYH0</accession>
<reference evidence="4 5" key="1">
    <citation type="submission" date="2023-06" db="EMBL/GenBank/DDBJ databases">
        <title>A potential novel species of Streptococcus isolated from human milk sample.</title>
        <authorList>
            <person name="Nguyen H.V."/>
            <person name="Trinh A.T.V."/>
            <person name="Hoang A.T.L."/>
            <person name="Bui L.N.H."/>
            <person name="Tran Q.T.L."/>
            <person name="Trinh T."/>
        </authorList>
    </citation>
    <scope>NUCLEOTIDE SEQUENCE [LARGE SCALE GENOMIC DNA]</scope>
    <source>
        <strain evidence="4 5">VTCC 12812</strain>
    </source>
</reference>
<gene>
    <name evidence="4" type="ORF">QRD39_09935</name>
</gene>
<evidence type="ECO:0000259" key="3">
    <source>
        <dbReference type="PROSITE" id="PS51462"/>
    </source>
</evidence>
<sequence>MDAYLKDQFDFTGVKAALLVEQSILVILRDNKPAIPWPNMWELTGGGRECLETPLECLRREVWEELGLILKEKSIIWSRIYPSMLDKDRSAVFVVAQISQEQYQEIDFGDEGQEFKLMPIEDFIKAEGIIPQLQERFKDYLSEKEENNIWTNGRN</sequence>
<dbReference type="Proteomes" id="UP001529255">
    <property type="component" value="Unassembled WGS sequence"/>
</dbReference>
<comment type="similarity">
    <text evidence="1">Belongs to the Nudix hydrolase family.</text>
</comment>
<dbReference type="GO" id="GO:0016787">
    <property type="term" value="F:hydrolase activity"/>
    <property type="evidence" value="ECO:0007669"/>
    <property type="project" value="UniProtKB-KW"/>
</dbReference>
<dbReference type="RefSeq" id="WP_285956383.1">
    <property type="nucleotide sequence ID" value="NZ_JASUZV010000019.1"/>
</dbReference>
<dbReference type="PROSITE" id="PS51462">
    <property type="entry name" value="NUDIX"/>
    <property type="match status" value="1"/>
</dbReference>
<proteinExistence type="inferred from homology"/>
<dbReference type="PANTHER" id="PTHR43736">
    <property type="entry name" value="ADP-RIBOSE PYROPHOSPHATASE"/>
    <property type="match status" value="1"/>
</dbReference>
<keyword evidence="5" id="KW-1185">Reference proteome</keyword>
<dbReference type="Pfam" id="PF00293">
    <property type="entry name" value="NUDIX"/>
    <property type="match status" value="1"/>
</dbReference>
<dbReference type="SUPFAM" id="SSF55811">
    <property type="entry name" value="Nudix"/>
    <property type="match status" value="1"/>
</dbReference>
<dbReference type="InterPro" id="IPR020084">
    <property type="entry name" value="NUDIX_hydrolase_CS"/>
</dbReference>
<comment type="caution">
    <text evidence="4">The sequence shown here is derived from an EMBL/GenBank/DDBJ whole genome shotgun (WGS) entry which is preliminary data.</text>
</comment>
<dbReference type="InterPro" id="IPR015797">
    <property type="entry name" value="NUDIX_hydrolase-like_dom_sf"/>
</dbReference>
<feature type="domain" description="Nudix hydrolase" evidence="3">
    <location>
        <begin position="9"/>
        <end position="145"/>
    </location>
</feature>
<dbReference type="Gene3D" id="3.90.79.10">
    <property type="entry name" value="Nucleoside Triphosphate Pyrophosphohydrolase"/>
    <property type="match status" value="1"/>
</dbReference>
<dbReference type="InterPro" id="IPR000086">
    <property type="entry name" value="NUDIX_hydrolase_dom"/>
</dbReference>
<dbReference type="PROSITE" id="PS00893">
    <property type="entry name" value="NUDIX_BOX"/>
    <property type="match status" value="1"/>
</dbReference>
<name>A0ABT7LYH0_9STRE</name>
<evidence type="ECO:0000256" key="2">
    <source>
        <dbReference type="ARBA" id="ARBA00022801"/>
    </source>
</evidence>
<organism evidence="4 5">
    <name type="scientific">Streptococcus raffinosi</name>
    <dbReference type="NCBI Taxonomy" id="3053355"/>
    <lineage>
        <taxon>Bacteria</taxon>
        <taxon>Bacillati</taxon>
        <taxon>Bacillota</taxon>
        <taxon>Bacilli</taxon>
        <taxon>Lactobacillales</taxon>
        <taxon>Streptococcaceae</taxon>
        <taxon>Streptococcus</taxon>
    </lineage>
</organism>
<protein>
    <submittedName>
        <fullName evidence="4">NUDIX hydrolase</fullName>
    </submittedName>
</protein>
<evidence type="ECO:0000313" key="4">
    <source>
        <dbReference type="EMBL" id="MDL5044409.1"/>
    </source>
</evidence>
<evidence type="ECO:0000256" key="1">
    <source>
        <dbReference type="ARBA" id="ARBA00005582"/>
    </source>
</evidence>
<keyword evidence="2 4" id="KW-0378">Hydrolase</keyword>
<dbReference type="PANTHER" id="PTHR43736:SF1">
    <property type="entry name" value="DIHYDRONEOPTERIN TRIPHOSPHATE DIPHOSPHATASE"/>
    <property type="match status" value="1"/>
</dbReference>
<dbReference type="EMBL" id="JASUZV010000019">
    <property type="protein sequence ID" value="MDL5044409.1"/>
    <property type="molecule type" value="Genomic_DNA"/>
</dbReference>
<evidence type="ECO:0000313" key="5">
    <source>
        <dbReference type="Proteomes" id="UP001529255"/>
    </source>
</evidence>